<feature type="region of interest" description="Disordered" evidence="3">
    <location>
        <begin position="142"/>
        <end position="211"/>
    </location>
</feature>
<feature type="region of interest" description="Disordered" evidence="3">
    <location>
        <begin position="1"/>
        <end position="31"/>
    </location>
</feature>
<reference evidence="5 6" key="1">
    <citation type="submission" date="2017-02" db="EMBL/GenBank/DDBJ databases">
        <title>Genomes of Trichoderma spp. with biocontrol activity.</title>
        <authorList>
            <person name="Gardiner D."/>
            <person name="Kazan K."/>
            <person name="Vos C."/>
            <person name="Harvey P."/>
        </authorList>
    </citation>
    <scope>NUCLEOTIDE SEQUENCE [LARGE SCALE GENOMIC DNA]</scope>
    <source>
        <strain evidence="5 6">A5MH</strain>
    </source>
</reference>
<feature type="compositionally biased region" description="Polar residues" evidence="3">
    <location>
        <begin position="199"/>
        <end position="209"/>
    </location>
</feature>
<feature type="compositionally biased region" description="Basic and acidic residues" evidence="3">
    <location>
        <begin position="183"/>
        <end position="196"/>
    </location>
</feature>
<dbReference type="Proteomes" id="UP000236546">
    <property type="component" value="Unassembled WGS sequence"/>
</dbReference>
<organism evidence="5 6">
    <name type="scientific">Trichoderma gamsii</name>
    <dbReference type="NCBI Taxonomy" id="398673"/>
    <lineage>
        <taxon>Eukaryota</taxon>
        <taxon>Fungi</taxon>
        <taxon>Dikarya</taxon>
        <taxon>Ascomycota</taxon>
        <taxon>Pezizomycotina</taxon>
        <taxon>Sordariomycetes</taxon>
        <taxon>Hypocreomycetidae</taxon>
        <taxon>Hypocreales</taxon>
        <taxon>Hypocreaceae</taxon>
        <taxon>Trichoderma</taxon>
    </lineage>
</organism>
<dbReference type="InterPro" id="IPR036864">
    <property type="entry name" value="Zn2-C6_fun-type_DNA-bd_sf"/>
</dbReference>
<dbReference type="InterPro" id="IPR004507">
    <property type="entry name" value="UbiX-like"/>
</dbReference>
<evidence type="ECO:0000256" key="2">
    <source>
        <dbReference type="ARBA" id="ARBA00023242"/>
    </source>
</evidence>
<dbReference type="SMART" id="SM00066">
    <property type="entry name" value="GAL4"/>
    <property type="match status" value="1"/>
</dbReference>
<accession>A0A2K0TC96</accession>
<dbReference type="GO" id="GO:0000981">
    <property type="term" value="F:DNA-binding transcription factor activity, RNA polymerase II-specific"/>
    <property type="evidence" value="ECO:0007669"/>
    <property type="project" value="InterPro"/>
</dbReference>
<evidence type="ECO:0000313" key="5">
    <source>
        <dbReference type="EMBL" id="PNP43155.1"/>
    </source>
</evidence>
<feature type="compositionally biased region" description="Polar residues" evidence="3">
    <location>
        <begin position="163"/>
        <end position="182"/>
    </location>
</feature>
<evidence type="ECO:0000256" key="1">
    <source>
        <dbReference type="ARBA" id="ARBA00022723"/>
    </source>
</evidence>
<dbReference type="GO" id="GO:0008270">
    <property type="term" value="F:zinc ion binding"/>
    <property type="evidence" value="ECO:0007669"/>
    <property type="project" value="InterPro"/>
</dbReference>
<dbReference type="PROSITE" id="PS00463">
    <property type="entry name" value="ZN2_CY6_FUNGAL_1"/>
    <property type="match status" value="1"/>
</dbReference>
<dbReference type="InterPro" id="IPR001138">
    <property type="entry name" value="Zn2Cys6_DnaBD"/>
</dbReference>
<dbReference type="Pfam" id="PF04082">
    <property type="entry name" value="Fungal_trans"/>
    <property type="match status" value="1"/>
</dbReference>
<evidence type="ECO:0000259" key="4">
    <source>
        <dbReference type="PROSITE" id="PS50048"/>
    </source>
</evidence>
<dbReference type="EMBL" id="MTYH01000049">
    <property type="protein sequence ID" value="PNP43155.1"/>
    <property type="molecule type" value="Genomic_DNA"/>
</dbReference>
<dbReference type="PANTHER" id="PTHR43374:SF1">
    <property type="entry name" value="FLAVIN PRENYLTRANSFERASE PAD1, MITOCHONDRIAL"/>
    <property type="match status" value="1"/>
</dbReference>
<protein>
    <recommendedName>
        <fullName evidence="4">Zn(2)-C6 fungal-type domain-containing protein</fullName>
    </recommendedName>
</protein>
<dbReference type="Pfam" id="PF00172">
    <property type="entry name" value="Zn_clus"/>
    <property type="match status" value="1"/>
</dbReference>
<dbReference type="GO" id="GO:0003677">
    <property type="term" value="F:DNA binding"/>
    <property type="evidence" value="ECO:0007669"/>
    <property type="project" value="InterPro"/>
</dbReference>
<dbReference type="CDD" id="cd00067">
    <property type="entry name" value="GAL4"/>
    <property type="match status" value="1"/>
</dbReference>
<keyword evidence="1" id="KW-0479">Metal-binding</keyword>
<dbReference type="SUPFAM" id="SSF57701">
    <property type="entry name" value="Zn2/Cys6 DNA-binding domain"/>
    <property type="match status" value="1"/>
</dbReference>
<evidence type="ECO:0000313" key="6">
    <source>
        <dbReference type="Proteomes" id="UP000236546"/>
    </source>
</evidence>
<dbReference type="PANTHER" id="PTHR43374">
    <property type="entry name" value="FLAVIN PRENYLTRANSFERASE"/>
    <property type="match status" value="1"/>
</dbReference>
<gene>
    <name evidence="5" type="ORF">TGAMA5MH_05089</name>
</gene>
<dbReference type="GO" id="GO:0016831">
    <property type="term" value="F:carboxy-lyase activity"/>
    <property type="evidence" value="ECO:0007669"/>
    <property type="project" value="TreeGrafter"/>
</dbReference>
<dbReference type="Gene3D" id="4.10.240.10">
    <property type="entry name" value="Zn(2)-C6 fungal-type DNA-binding domain"/>
    <property type="match status" value="1"/>
</dbReference>
<feature type="domain" description="Zn(2)-C6 fungal-type" evidence="4">
    <location>
        <begin position="111"/>
        <end position="142"/>
    </location>
</feature>
<dbReference type="AlphaFoldDB" id="A0A2K0TC96"/>
<evidence type="ECO:0000256" key="3">
    <source>
        <dbReference type="SAM" id="MobiDB-lite"/>
    </source>
</evidence>
<dbReference type="InterPro" id="IPR007219">
    <property type="entry name" value="XnlR_reg_dom"/>
</dbReference>
<dbReference type="SMART" id="SM00906">
    <property type="entry name" value="Fungal_trans"/>
    <property type="match status" value="1"/>
</dbReference>
<dbReference type="CDD" id="cd12148">
    <property type="entry name" value="fungal_TF_MHR"/>
    <property type="match status" value="1"/>
</dbReference>
<feature type="compositionally biased region" description="Low complexity" evidence="3">
    <location>
        <begin position="1"/>
        <end position="10"/>
    </location>
</feature>
<feature type="compositionally biased region" description="Basic residues" evidence="3">
    <location>
        <begin position="11"/>
        <end position="22"/>
    </location>
</feature>
<dbReference type="PROSITE" id="PS50048">
    <property type="entry name" value="ZN2_CY6_FUNGAL_2"/>
    <property type="match status" value="1"/>
</dbReference>
<comment type="caution">
    <text evidence="5">The sequence shown here is derived from an EMBL/GenBank/DDBJ whole genome shotgun (WGS) entry which is preliminary data.</text>
</comment>
<dbReference type="OrthoDB" id="1747771at2759"/>
<name>A0A2K0TC96_9HYPO</name>
<keyword evidence="2" id="KW-0539">Nucleus</keyword>
<sequence length="813" mass="90070">MPDATPATAPRRAKPPRRIIKRRASEPSGHVTTTTALLQILRPNLDLAFSDARNIRSSPSSDPAASFTLASVTKKMEIQQQSGSTPAHVPTPEQREIDRVLYLRRISQARSCYPCRQRKVKCDHGQPCRTCQKRGHPEICSYNVGTPEKRRGRRAKKAVADGTTATTTSQGVSASVSANRISSEQHGKELPSREDSLESETSSNRTSPAATVKATELASTVAAAACSRAPQANCYRTIRKEHYQGDSSVLAMLHGSADSPAVEMRRKAGPVLGLHNTLEFYPFMKLKTIQERWVELLKLIPQKQEVLRYFPSHGATIYPLNPVLIDPDDLESAYCDYLSALEAGELKDPNVFSPKWVCKAYISRIALLLAALATSAHYSVMQSPRRRSEHCRDYIQRAFDCLRLANYVLHPSLDVVQTLLIIGTVLQDVGQSDGAWVMLGTTVRVAQALGLHTLTEAQLQEDKGKKKQALWDMICKQDCLLSLCHGRPHIATNQSLATNNLLYRSDEALGFSDMMCGIVSVCISLLNLEQPSCEASLKLLDELDGYQSRALPYLEDRNSCKNIQQRYENLTIQIQLSFAASVISRPALTRTVATTNDEINNLQILKRRAKESLMSTAKSFIEFQSLSIIPIRTWSLIHAVLSATIMLCLWEETRNDAESRDVLQRVMEIFSRAAQADDETGMMSDNNPWLSMSHTRALVALQSALQKAPALTSPAATTSTPASLPEQPLAENMPQQNYALPRMQDTGGPPLDPTVDGPMSYNFTSMLIDGFSMDAYSYPWDTSGVSPLMYLDQIMKGEEDATFPHHDPSFVVN</sequence>
<dbReference type="GO" id="GO:0006351">
    <property type="term" value="P:DNA-templated transcription"/>
    <property type="evidence" value="ECO:0007669"/>
    <property type="project" value="InterPro"/>
</dbReference>
<proteinExistence type="predicted"/>